<reference evidence="2" key="1">
    <citation type="submission" date="2005-09" db="EMBL/GenBank/DDBJ databases">
        <authorList>
            <person name="Mural R.J."/>
            <person name="Li P.W."/>
            <person name="Adams M.D."/>
            <person name="Amanatides P.G."/>
            <person name="Baden-Tillson H."/>
            <person name="Barnstead M."/>
            <person name="Chin S.H."/>
            <person name="Dew I."/>
            <person name="Evans C.A."/>
            <person name="Ferriera S."/>
            <person name="Flanigan M."/>
            <person name="Fosler C."/>
            <person name="Glodek A."/>
            <person name="Gu Z."/>
            <person name="Holt R.A."/>
            <person name="Jennings D."/>
            <person name="Kraft C.L."/>
            <person name="Lu F."/>
            <person name="Nguyen T."/>
            <person name="Nusskern D.R."/>
            <person name="Pfannkoch C.M."/>
            <person name="Sitter C."/>
            <person name="Sutton G.G."/>
            <person name="Venter J.C."/>
            <person name="Wang Z."/>
            <person name="Woodage T."/>
            <person name="Zheng X.H."/>
            <person name="Zhong F."/>
        </authorList>
    </citation>
    <scope>NUCLEOTIDE SEQUENCE [LARGE SCALE GENOMIC DNA]</scope>
    <source>
        <strain>BN</strain>
        <strain evidence="2">Sprague-Dawley</strain>
    </source>
</reference>
<evidence type="ECO:0000313" key="1">
    <source>
        <dbReference type="EMBL" id="EDL83667.1"/>
    </source>
</evidence>
<protein>
    <submittedName>
        <fullName evidence="1">Similar to UBX domain containing 1, isoform CRA_d</fullName>
    </submittedName>
</protein>
<dbReference type="Proteomes" id="UP000234681">
    <property type="component" value="Chromosome 9"/>
</dbReference>
<name>A6KR09_RAT</name>
<accession>A6KR09</accession>
<evidence type="ECO:0000313" key="2">
    <source>
        <dbReference type="Proteomes" id="UP000234681"/>
    </source>
</evidence>
<gene>
    <name evidence="1" type="primary">LOC363332</name>
    <name evidence="1" type="ORF">rCG_44990</name>
</gene>
<proteinExistence type="predicted"/>
<sequence>MQSWPIVAPVSCCSQTRSFPFEPPAIGEALVVGFGTRSHLGS</sequence>
<dbReference type="EMBL" id="CH474092">
    <property type="protein sequence ID" value="EDL83667.1"/>
    <property type="molecule type" value="Genomic_DNA"/>
</dbReference>
<organism evidence="1 2">
    <name type="scientific">Rattus norvegicus</name>
    <name type="common">Rat</name>
    <dbReference type="NCBI Taxonomy" id="10116"/>
    <lineage>
        <taxon>Eukaryota</taxon>
        <taxon>Metazoa</taxon>
        <taxon>Chordata</taxon>
        <taxon>Craniata</taxon>
        <taxon>Vertebrata</taxon>
        <taxon>Euteleostomi</taxon>
        <taxon>Mammalia</taxon>
        <taxon>Eutheria</taxon>
        <taxon>Euarchontoglires</taxon>
        <taxon>Glires</taxon>
        <taxon>Rodentia</taxon>
        <taxon>Myomorpha</taxon>
        <taxon>Muroidea</taxon>
        <taxon>Muridae</taxon>
        <taxon>Murinae</taxon>
        <taxon>Rattus</taxon>
    </lineage>
</organism>
<dbReference type="AlphaFoldDB" id="A6KR09"/>